<feature type="domain" description="ABC3 transporter permease C-terminal" evidence="8">
    <location>
        <begin position="290"/>
        <end position="407"/>
    </location>
</feature>
<evidence type="ECO:0000259" key="9">
    <source>
        <dbReference type="Pfam" id="PF12704"/>
    </source>
</evidence>
<dbReference type="GO" id="GO:0022857">
    <property type="term" value="F:transmembrane transporter activity"/>
    <property type="evidence" value="ECO:0007669"/>
    <property type="project" value="TreeGrafter"/>
</dbReference>
<evidence type="ECO:0000313" key="11">
    <source>
        <dbReference type="Proteomes" id="UP000249542"/>
    </source>
</evidence>
<evidence type="ECO:0000256" key="3">
    <source>
        <dbReference type="ARBA" id="ARBA00022692"/>
    </source>
</evidence>
<feature type="transmembrane region" description="Helical" evidence="7">
    <location>
        <begin position="377"/>
        <end position="397"/>
    </location>
</feature>
<evidence type="ECO:0000256" key="7">
    <source>
        <dbReference type="SAM" id="Phobius"/>
    </source>
</evidence>
<dbReference type="InterPro" id="IPR003838">
    <property type="entry name" value="ABC3_permease_C"/>
</dbReference>
<dbReference type="AlphaFoldDB" id="A0A2W7IQH6"/>
<dbReference type="RefSeq" id="WP_111540689.1">
    <property type="nucleotide sequence ID" value="NZ_QKYV01000003.1"/>
</dbReference>
<reference evidence="10 11" key="1">
    <citation type="submission" date="2018-06" db="EMBL/GenBank/DDBJ databases">
        <title>Genomic Encyclopedia of Archaeal and Bacterial Type Strains, Phase II (KMG-II): from individual species to whole genera.</title>
        <authorList>
            <person name="Goeker M."/>
        </authorList>
    </citation>
    <scope>NUCLEOTIDE SEQUENCE [LARGE SCALE GENOMIC DNA]</scope>
    <source>
        <strain evidence="10 11">DSM 15361</strain>
    </source>
</reference>
<comment type="similarity">
    <text evidence="6">Belongs to the ABC-4 integral membrane protein family.</text>
</comment>
<evidence type="ECO:0000313" key="10">
    <source>
        <dbReference type="EMBL" id="PZW41687.1"/>
    </source>
</evidence>
<sequence>MFNLERWEEIFETISKNKLRTFLTGLSVLSGIFILVILLGVSQGMQNGISSQFQDDAANVIFVWTGVTSVEYKGMNPGRVIQLRNKDYDHITKLHKDELEYKSSVYRIWGGMVTYKKESGSYRVEGVYPDYQFLENQTLIKGRHINTLDIDNSTKSVVIGKKVNDDLFKDQDAIGKYVKVSGVNFKVVGVYSDPGGEREESRVFVPISTAQKVFSGANRVNFLSFSLPMEDNFEKATAASVDFSDKIEKQLKETHDVAPQDESAISVNNSLENAKRFYDLMGMIKMFFWFVGIATILAGVIGVSNIMLIIVKERTKEIGIRKALGAQPLSIVTMILHESIFVTAIAGFLGLFLGLVLLEFVGPMVETEFIANPSVNFQIAITTVIILIVAGAFAGFFPAWRAARIKPIIALRDE</sequence>
<keyword evidence="3 7" id="KW-0812">Transmembrane</keyword>
<evidence type="ECO:0000259" key="8">
    <source>
        <dbReference type="Pfam" id="PF02687"/>
    </source>
</evidence>
<name>A0A2W7IQH6_9FLAO</name>
<proteinExistence type="inferred from homology"/>
<evidence type="ECO:0000256" key="1">
    <source>
        <dbReference type="ARBA" id="ARBA00004651"/>
    </source>
</evidence>
<dbReference type="Pfam" id="PF12704">
    <property type="entry name" value="MacB_PCD"/>
    <property type="match status" value="1"/>
</dbReference>
<protein>
    <submittedName>
        <fullName evidence="10">Putative ABC transport system permease protein</fullName>
    </submittedName>
</protein>
<organism evidence="10 11">
    <name type="scientific">Mesonia algae</name>
    <dbReference type="NCBI Taxonomy" id="213248"/>
    <lineage>
        <taxon>Bacteria</taxon>
        <taxon>Pseudomonadati</taxon>
        <taxon>Bacteroidota</taxon>
        <taxon>Flavobacteriia</taxon>
        <taxon>Flavobacteriales</taxon>
        <taxon>Flavobacteriaceae</taxon>
        <taxon>Mesonia</taxon>
    </lineage>
</organism>
<evidence type="ECO:0000256" key="5">
    <source>
        <dbReference type="ARBA" id="ARBA00023136"/>
    </source>
</evidence>
<evidence type="ECO:0000256" key="6">
    <source>
        <dbReference type="ARBA" id="ARBA00038076"/>
    </source>
</evidence>
<feature type="transmembrane region" description="Helical" evidence="7">
    <location>
        <begin position="331"/>
        <end position="357"/>
    </location>
</feature>
<dbReference type="PANTHER" id="PTHR30572">
    <property type="entry name" value="MEMBRANE COMPONENT OF TRANSPORTER-RELATED"/>
    <property type="match status" value="1"/>
</dbReference>
<dbReference type="GO" id="GO:0005886">
    <property type="term" value="C:plasma membrane"/>
    <property type="evidence" value="ECO:0007669"/>
    <property type="project" value="UniProtKB-SubCell"/>
</dbReference>
<dbReference type="InterPro" id="IPR050250">
    <property type="entry name" value="Macrolide_Exporter_MacB"/>
</dbReference>
<evidence type="ECO:0000256" key="4">
    <source>
        <dbReference type="ARBA" id="ARBA00022989"/>
    </source>
</evidence>
<keyword evidence="11" id="KW-1185">Reference proteome</keyword>
<dbReference type="EMBL" id="QKYV01000003">
    <property type="protein sequence ID" value="PZW41687.1"/>
    <property type="molecule type" value="Genomic_DNA"/>
</dbReference>
<feature type="transmembrane region" description="Helical" evidence="7">
    <location>
        <begin position="286"/>
        <end position="311"/>
    </location>
</feature>
<dbReference type="InterPro" id="IPR025857">
    <property type="entry name" value="MacB_PCD"/>
</dbReference>
<gene>
    <name evidence="10" type="ORF">LX95_01369</name>
</gene>
<dbReference type="Proteomes" id="UP000249542">
    <property type="component" value="Unassembled WGS sequence"/>
</dbReference>
<comment type="subcellular location">
    <subcellularLocation>
        <location evidence="1">Cell membrane</location>
        <topology evidence="1">Multi-pass membrane protein</topology>
    </subcellularLocation>
</comment>
<keyword evidence="2" id="KW-1003">Cell membrane</keyword>
<keyword evidence="5 7" id="KW-0472">Membrane</keyword>
<comment type="caution">
    <text evidence="10">The sequence shown here is derived from an EMBL/GenBank/DDBJ whole genome shotgun (WGS) entry which is preliminary data.</text>
</comment>
<accession>A0A2W7IQH6</accession>
<dbReference type="PANTHER" id="PTHR30572:SF4">
    <property type="entry name" value="ABC TRANSPORTER PERMEASE YTRF"/>
    <property type="match status" value="1"/>
</dbReference>
<keyword evidence="4 7" id="KW-1133">Transmembrane helix</keyword>
<dbReference type="Pfam" id="PF02687">
    <property type="entry name" value="FtsX"/>
    <property type="match status" value="1"/>
</dbReference>
<feature type="transmembrane region" description="Helical" evidence="7">
    <location>
        <begin position="21"/>
        <end position="41"/>
    </location>
</feature>
<evidence type="ECO:0000256" key="2">
    <source>
        <dbReference type="ARBA" id="ARBA00022475"/>
    </source>
</evidence>
<feature type="domain" description="MacB-like periplasmic core" evidence="9">
    <location>
        <begin position="21"/>
        <end position="237"/>
    </location>
</feature>